<accession>A0A921U6T3</accession>
<dbReference type="AlphaFoldDB" id="A0A921U6T3"/>
<organism evidence="1 2">
    <name type="scientific">Sorghum bicolor</name>
    <name type="common">Sorghum</name>
    <name type="synonym">Sorghum vulgare</name>
    <dbReference type="NCBI Taxonomy" id="4558"/>
    <lineage>
        <taxon>Eukaryota</taxon>
        <taxon>Viridiplantae</taxon>
        <taxon>Streptophyta</taxon>
        <taxon>Embryophyta</taxon>
        <taxon>Tracheophyta</taxon>
        <taxon>Spermatophyta</taxon>
        <taxon>Magnoliopsida</taxon>
        <taxon>Liliopsida</taxon>
        <taxon>Poales</taxon>
        <taxon>Poaceae</taxon>
        <taxon>PACMAD clade</taxon>
        <taxon>Panicoideae</taxon>
        <taxon>Andropogonodae</taxon>
        <taxon>Andropogoneae</taxon>
        <taxon>Sorghinae</taxon>
        <taxon>Sorghum</taxon>
    </lineage>
</organism>
<protein>
    <submittedName>
        <fullName evidence="1">Uncharacterized protein</fullName>
    </submittedName>
</protein>
<comment type="caution">
    <text evidence="1">The sequence shown here is derived from an EMBL/GenBank/DDBJ whole genome shotgun (WGS) entry which is preliminary data.</text>
</comment>
<gene>
    <name evidence="1" type="ORF">BDA96_08G027400</name>
</gene>
<reference evidence="1" key="2">
    <citation type="submission" date="2020-10" db="EMBL/GenBank/DDBJ databases">
        <authorList>
            <person name="Cooper E.A."/>
            <person name="Brenton Z.W."/>
            <person name="Flinn B.S."/>
            <person name="Jenkins J."/>
            <person name="Shu S."/>
            <person name="Flowers D."/>
            <person name="Luo F."/>
            <person name="Wang Y."/>
            <person name="Xia P."/>
            <person name="Barry K."/>
            <person name="Daum C."/>
            <person name="Lipzen A."/>
            <person name="Yoshinaga Y."/>
            <person name="Schmutz J."/>
            <person name="Saski C."/>
            <person name="Vermerris W."/>
            <person name="Kresovich S."/>
        </authorList>
    </citation>
    <scope>NUCLEOTIDE SEQUENCE</scope>
</reference>
<proteinExistence type="predicted"/>
<dbReference type="Proteomes" id="UP000807115">
    <property type="component" value="Chromosome 8"/>
</dbReference>
<dbReference type="EMBL" id="CM027687">
    <property type="protein sequence ID" value="KAG0519911.1"/>
    <property type="molecule type" value="Genomic_DNA"/>
</dbReference>
<name>A0A921U6T3_SORBI</name>
<evidence type="ECO:0000313" key="2">
    <source>
        <dbReference type="Proteomes" id="UP000807115"/>
    </source>
</evidence>
<reference evidence="1" key="1">
    <citation type="journal article" date="2019" name="BMC Genomics">
        <title>A new reference genome for Sorghum bicolor reveals high levels of sequence similarity between sweet and grain genotypes: implications for the genetics of sugar metabolism.</title>
        <authorList>
            <person name="Cooper E.A."/>
            <person name="Brenton Z.W."/>
            <person name="Flinn B.S."/>
            <person name="Jenkins J."/>
            <person name="Shu S."/>
            <person name="Flowers D."/>
            <person name="Luo F."/>
            <person name="Wang Y."/>
            <person name="Xia P."/>
            <person name="Barry K."/>
            <person name="Daum C."/>
            <person name="Lipzen A."/>
            <person name="Yoshinaga Y."/>
            <person name="Schmutz J."/>
            <person name="Saski C."/>
            <person name="Vermerris W."/>
            <person name="Kresovich S."/>
        </authorList>
    </citation>
    <scope>NUCLEOTIDE SEQUENCE</scope>
</reference>
<evidence type="ECO:0000313" key="1">
    <source>
        <dbReference type="EMBL" id="KAG0519911.1"/>
    </source>
</evidence>
<sequence length="170" mass="19385">MGARKLQGRSSEGQGMMLKTTKTKKNLACASEGYGILKAKKEALAAVRLLRFKRVPGGMDIWMDHWRETKAKAAAEEEEAARPVKERKRVVKQRLPKALIHLMVARPFRTIEDLTPLQLSKRSHEFRQLYALTTFVDAKVRGYEQALIRQYNAQGYAEDEIEVDALVVEN</sequence>